<name>L8TMV7_9MICC</name>
<dbReference type="RefSeq" id="WP_009359663.1">
    <property type="nucleotide sequence ID" value="NZ_AOFD01000102.1"/>
</dbReference>
<protein>
    <submittedName>
        <fullName evidence="1">Uncharacterized protein</fullName>
    </submittedName>
</protein>
<dbReference type="Proteomes" id="UP000011189">
    <property type="component" value="Unassembled WGS sequence"/>
</dbReference>
<dbReference type="SUPFAM" id="SSF56349">
    <property type="entry name" value="DNA breaking-rejoining enzymes"/>
    <property type="match status" value="1"/>
</dbReference>
<evidence type="ECO:0000313" key="2">
    <source>
        <dbReference type="Proteomes" id="UP000011189"/>
    </source>
</evidence>
<dbReference type="EMBL" id="AOFD01000102">
    <property type="protein sequence ID" value="ELT42639.1"/>
    <property type="molecule type" value="Genomic_DNA"/>
</dbReference>
<dbReference type="InterPro" id="IPR011010">
    <property type="entry name" value="DNA_brk_join_enz"/>
</dbReference>
<sequence>MEHLRSLLVHHNLLPVRDHYLALFERWLSSKLDDIDDIEVRRPIESFARWHHLRRIRTISANGKPTQGPVHSAKQEITETIKFLTWLKLTHGRTVASCLQADIEAWLTDGPTTRHAIRTFFVWAVKNRTCTNITIGFRQARTVPLLTQGKRLAMLKACLTDNFDTLSYRVAAILLLLYAQPVVKIAAMKSADVLLTPDGPRLSLGEEHPAPVPEPFAGLLTKHLASRPNMRTGSSSGSPWLFPGYRAGQHIHPNTLMMRLREIGIDLLGARNASLRSLVQEVPAPLVAEMLGYSYQVTQKHAAAAAEPWSRYPTGKSSRIMTDIVAGSR</sequence>
<comment type="caution">
    <text evidence="1">The sequence shown here is derived from an EMBL/GenBank/DDBJ whole genome shotgun (WGS) entry which is preliminary data.</text>
</comment>
<dbReference type="GO" id="GO:0003677">
    <property type="term" value="F:DNA binding"/>
    <property type="evidence" value="ECO:0007669"/>
    <property type="project" value="InterPro"/>
</dbReference>
<gene>
    <name evidence="1" type="ORF">G205_23222</name>
</gene>
<accession>L8TMV7</accession>
<proteinExistence type="predicted"/>
<keyword evidence="2" id="KW-1185">Reference proteome</keyword>
<evidence type="ECO:0000313" key="1">
    <source>
        <dbReference type="EMBL" id="ELT42639.1"/>
    </source>
</evidence>
<dbReference type="PATRIC" id="fig|683150.5.peg.4519"/>
<organism evidence="1 2">
    <name type="scientific">Arthrobacter nitrophenolicus</name>
    <dbReference type="NCBI Taxonomy" id="683150"/>
    <lineage>
        <taxon>Bacteria</taxon>
        <taxon>Bacillati</taxon>
        <taxon>Actinomycetota</taxon>
        <taxon>Actinomycetes</taxon>
        <taxon>Micrococcales</taxon>
        <taxon>Micrococcaceae</taxon>
        <taxon>Arthrobacter</taxon>
    </lineage>
</organism>
<reference evidence="2" key="1">
    <citation type="journal article" date="2013" name="Genome Announc.">
        <title>Draft Genome Sequence of the 2-Chloro-4-Nitrophenol-Degrading Bacterium Arthrobacter sp. Strain SJCon.</title>
        <authorList>
            <person name="Vikram S."/>
            <person name="Kumar S."/>
            <person name="Vaidya B."/>
            <person name="Pinnaka A.K."/>
            <person name="Raghava G.P."/>
        </authorList>
    </citation>
    <scope>NUCLEOTIDE SEQUENCE [LARGE SCALE GENOMIC DNA]</scope>
    <source>
        <strain evidence="2">SJCon</strain>
    </source>
</reference>
<dbReference type="AlphaFoldDB" id="L8TMV7"/>